<dbReference type="PRINTS" id="PR00095">
    <property type="entry name" value="ANTSNTHASEI"/>
</dbReference>
<evidence type="ECO:0000259" key="1">
    <source>
        <dbReference type="Pfam" id="PF00425"/>
    </source>
</evidence>
<dbReference type="InterPro" id="IPR005801">
    <property type="entry name" value="ADC_synthase"/>
</dbReference>
<evidence type="ECO:0000313" key="2">
    <source>
        <dbReference type="EMBL" id="MCW3804813.1"/>
    </source>
</evidence>
<name>A0AAE3MBG1_9BACT</name>
<protein>
    <submittedName>
        <fullName evidence="2">Anthranilate synthase component I family protein</fullName>
    </submittedName>
</protein>
<dbReference type="Gene3D" id="3.60.120.10">
    <property type="entry name" value="Anthranilate synthase"/>
    <property type="match status" value="1"/>
</dbReference>
<proteinExistence type="predicted"/>
<organism evidence="2 3">
    <name type="scientific">Plebeiibacterium marinum</name>
    <dbReference type="NCBI Taxonomy" id="2992111"/>
    <lineage>
        <taxon>Bacteria</taxon>
        <taxon>Pseudomonadati</taxon>
        <taxon>Bacteroidota</taxon>
        <taxon>Bacteroidia</taxon>
        <taxon>Marinilabiliales</taxon>
        <taxon>Marinilabiliaceae</taxon>
        <taxon>Plebeiibacterium</taxon>
    </lineage>
</organism>
<feature type="domain" description="Chorismate-utilising enzyme C-terminal" evidence="1">
    <location>
        <begin position="166"/>
        <end position="422"/>
    </location>
</feature>
<dbReference type="Proteomes" id="UP001207408">
    <property type="component" value="Unassembled WGS sequence"/>
</dbReference>
<keyword evidence="3" id="KW-1185">Reference proteome</keyword>
<dbReference type="GO" id="GO:0008153">
    <property type="term" value="P:4-aminobenzoate biosynthetic process"/>
    <property type="evidence" value="ECO:0007669"/>
    <property type="project" value="TreeGrafter"/>
</dbReference>
<dbReference type="SUPFAM" id="SSF56322">
    <property type="entry name" value="ADC synthase"/>
    <property type="match status" value="1"/>
</dbReference>
<gene>
    <name evidence="2" type="ORF">OM074_04190</name>
</gene>
<dbReference type="EMBL" id="JAPDPI010000005">
    <property type="protein sequence ID" value="MCW3804813.1"/>
    <property type="molecule type" value="Genomic_DNA"/>
</dbReference>
<dbReference type="PANTHER" id="PTHR11236">
    <property type="entry name" value="AMINOBENZOATE/ANTHRANILATE SYNTHASE"/>
    <property type="match status" value="1"/>
</dbReference>
<sequence>MRRKLVFEVDNSKLFKAQLLEYTRGVQFCAIYDSCDHYLNSSSPVHYHSYDYLAGIGSIGVGEGTYATVSNYLGSPADWQFGYFSYDLKNEFENLYSVNHDGLHFPSSLFFQPRYVVYNKESKWIIEYQEKYDTEDSVVGLVDAISLLQADVKLPKSVLFEPRITKEKYIQSVNSVLDHIHKGDIYELNYCQEFFASDVSIDAYIAFERLKNISPTPFACFLKLNDKYVISASPERYLKKEGNKLISQPIKGTAPRGGSWVEDEAYSSSLQQCEKERSENIMIADLVRNDLSRVAARGSVHVEELCGIYKFPQVFQMITTVTAELEEGRPVLDAIVNSFPMGSMTGAPKVRAMKLIEKYEETKRGVYSGAVGYFAPNGDFDFNVIIRSLLYNSAAKYLSFMVGSAITEKSIPEKEYEECLVKASAIFKLFKQEDRKLS</sequence>
<dbReference type="AlphaFoldDB" id="A0AAE3MBG1"/>
<dbReference type="Pfam" id="PF00425">
    <property type="entry name" value="Chorismate_bind"/>
    <property type="match status" value="1"/>
</dbReference>
<evidence type="ECO:0000313" key="3">
    <source>
        <dbReference type="Proteomes" id="UP001207408"/>
    </source>
</evidence>
<comment type="caution">
    <text evidence="2">The sequence shown here is derived from an EMBL/GenBank/DDBJ whole genome shotgun (WGS) entry which is preliminary data.</text>
</comment>
<dbReference type="RefSeq" id="WP_301198035.1">
    <property type="nucleotide sequence ID" value="NZ_JAPDPI010000005.1"/>
</dbReference>
<dbReference type="GO" id="GO:0046820">
    <property type="term" value="F:4-amino-4-deoxychorismate synthase activity"/>
    <property type="evidence" value="ECO:0007669"/>
    <property type="project" value="TreeGrafter"/>
</dbReference>
<dbReference type="GO" id="GO:0000162">
    <property type="term" value="P:L-tryptophan biosynthetic process"/>
    <property type="evidence" value="ECO:0007669"/>
    <property type="project" value="TreeGrafter"/>
</dbReference>
<reference evidence="2" key="1">
    <citation type="submission" date="2022-10" db="EMBL/GenBank/DDBJ databases">
        <authorList>
            <person name="Yu W.X."/>
        </authorList>
    </citation>
    <scope>NUCLEOTIDE SEQUENCE</scope>
    <source>
        <strain evidence="2">D04</strain>
    </source>
</reference>
<accession>A0AAE3MBG1</accession>
<dbReference type="InterPro" id="IPR015890">
    <property type="entry name" value="Chorismate_C"/>
</dbReference>
<dbReference type="GO" id="GO:0005737">
    <property type="term" value="C:cytoplasm"/>
    <property type="evidence" value="ECO:0007669"/>
    <property type="project" value="TreeGrafter"/>
</dbReference>
<dbReference type="PANTHER" id="PTHR11236:SF18">
    <property type="entry name" value="AMINODEOXYCHORISMATE SYNTHASE"/>
    <property type="match status" value="1"/>
</dbReference>
<dbReference type="InterPro" id="IPR019999">
    <property type="entry name" value="Anth_synth_I-like"/>
</dbReference>